<organism evidence="1 2">
    <name type="scientific">Phytophthora lilii</name>
    <dbReference type="NCBI Taxonomy" id="2077276"/>
    <lineage>
        <taxon>Eukaryota</taxon>
        <taxon>Sar</taxon>
        <taxon>Stramenopiles</taxon>
        <taxon>Oomycota</taxon>
        <taxon>Peronosporomycetes</taxon>
        <taxon>Peronosporales</taxon>
        <taxon>Peronosporaceae</taxon>
        <taxon>Phytophthora</taxon>
    </lineage>
</organism>
<dbReference type="AlphaFoldDB" id="A0A9W6WIE9"/>
<proteinExistence type="predicted"/>
<keyword evidence="2" id="KW-1185">Reference proteome</keyword>
<sequence>MMHVIEEYSFKAERDSDNTALRPLGIVGSTRSNSVSESDCHNKSLIDHQGGQNYGQRLIATSFAVDHEQTSIAPVGPTPTGRYRFD</sequence>
<name>A0A9W6WIE9_9STRA</name>
<reference evidence="1" key="1">
    <citation type="submission" date="2023-04" db="EMBL/GenBank/DDBJ databases">
        <title>Phytophthora lilii NBRC 32176.</title>
        <authorList>
            <person name="Ichikawa N."/>
            <person name="Sato H."/>
            <person name="Tonouchi N."/>
        </authorList>
    </citation>
    <scope>NUCLEOTIDE SEQUENCE</scope>
    <source>
        <strain evidence="1">NBRC 32176</strain>
    </source>
</reference>
<gene>
    <name evidence="1" type="ORF">Plil01_000467100</name>
</gene>
<protein>
    <submittedName>
        <fullName evidence="1">Unnamed protein product</fullName>
    </submittedName>
</protein>
<accession>A0A9W6WIE9</accession>
<evidence type="ECO:0000313" key="2">
    <source>
        <dbReference type="Proteomes" id="UP001165083"/>
    </source>
</evidence>
<dbReference type="Proteomes" id="UP001165083">
    <property type="component" value="Unassembled WGS sequence"/>
</dbReference>
<evidence type="ECO:0000313" key="1">
    <source>
        <dbReference type="EMBL" id="GMF14301.1"/>
    </source>
</evidence>
<comment type="caution">
    <text evidence="1">The sequence shown here is derived from an EMBL/GenBank/DDBJ whole genome shotgun (WGS) entry which is preliminary data.</text>
</comment>
<dbReference type="EMBL" id="BSXW01000194">
    <property type="protein sequence ID" value="GMF14301.1"/>
    <property type="molecule type" value="Genomic_DNA"/>
</dbReference>